<reference evidence="4" key="1">
    <citation type="submission" date="2022-11" db="EMBL/GenBank/DDBJ databases">
        <authorList>
            <person name="Kikuchi T."/>
        </authorList>
    </citation>
    <scope>NUCLEOTIDE SEQUENCE</scope>
    <source>
        <strain evidence="4">PS1010</strain>
    </source>
</reference>
<dbReference type="EMBL" id="CANHGI010000001">
    <property type="protein sequence ID" value="CAI5438562.1"/>
    <property type="molecule type" value="Genomic_DNA"/>
</dbReference>
<gene>
    <name evidence="4" type="ORF">CAMP_LOCUS1199</name>
</gene>
<dbReference type="PANTHER" id="PTHR36940:SF1">
    <property type="entry name" value="DUF3278 DOMAIN-CONTAINING PROTEIN"/>
    <property type="match status" value="1"/>
</dbReference>
<dbReference type="PANTHER" id="PTHR36940">
    <property type="entry name" value="PROTEIN CBG20338"/>
    <property type="match status" value="1"/>
</dbReference>
<organism evidence="4 5">
    <name type="scientific">Caenorhabditis angaria</name>
    <dbReference type="NCBI Taxonomy" id="860376"/>
    <lineage>
        <taxon>Eukaryota</taxon>
        <taxon>Metazoa</taxon>
        <taxon>Ecdysozoa</taxon>
        <taxon>Nematoda</taxon>
        <taxon>Chromadorea</taxon>
        <taxon>Rhabditida</taxon>
        <taxon>Rhabditina</taxon>
        <taxon>Rhabditomorpha</taxon>
        <taxon>Rhabditoidea</taxon>
        <taxon>Rhabditidae</taxon>
        <taxon>Peloderinae</taxon>
        <taxon>Caenorhabditis</taxon>
    </lineage>
</organism>
<dbReference type="OrthoDB" id="5795694at2759"/>
<keyword evidence="2" id="KW-1133">Transmembrane helix</keyword>
<evidence type="ECO:0000256" key="1">
    <source>
        <dbReference type="SAM" id="MobiDB-lite"/>
    </source>
</evidence>
<keyword evidence="5" id="KW-1185">Reference proteome</keyword>
<evidence type="ECO:0000313" key="5">
    <source>
        <dbReference type="Proteomes" id="UP001152747"/>
    </source>
</evidence>
<feature type="region of interest" description="Disordered" evidence="1">
    <location>
        <begin position="146"/>
        <end position="169"/>
    </location>
</feature>
<comment type="caution">
    <text evidence="4">The sequence shown here is derived from an EMBL/GenBank/DDBJ whole genome shotgun (WGS) entry which is preliminary data.</text>
</comment>
<keyword evidence="2" id="KW-0812">Transmembrane</keyword>
<dbReference type="Proteomes" id="UP001152747">
    <property type="component" value="Unassembled WGS sequence"/>
</dbReference>
<accession>A0A9P1MSS0</accession>
<keyword evidence="2" id="KW-0472">Membrane</keyword>
<sequence>MDKILACYDFPSLVNNSRMIQLLCTVSQLIFIYTESGSLSFFTFLFYSILVGMHVLHLARRWYYNIDGRYDFRQVIRDNEMTLRLQYVVALFSPLVLGLFTYSFVELKNGLVHTLFHTSVCIQILCASIQLGCEFFEVVVNPNANNSSSTAKPKSNSVQAPVTEVKKQE</sequence>
<evidence type="ECO:0000313" key="4">
    <source>
        <dbReference type="EMBL" id="CAI5438562.1"/>
    </source>
</evidence>
<evidence type="ECO:0000256" key="2">
    <source>
        <dbReference type="SAM" id="Phobius"/>
    </source>
</evidence>
<name>A0A9P1MSS0_9PELO</name>
<feature type="domain" description="DUF7087" evidence="3">
    <location>
        <begin position="8"/>
        <end position="139"/>
    </location>
</feature>
<feature type="compositionally biased region" description="Low complexity" evidence="1">
    <location>
        <begin position="146"/>
        <end position="158"/>
    </location>
</feature>
<dbReference type="AlphaFoldDB" id="A0A9P1MSS0"/>
<proteinExistence type="predicted"/>
<dbReference type="Pfam" id="PF23346">
    <property type="entry name" value="DUF7087"/>
    <property type="match status" value="1"/>
</dbReference>
<feature type="transmembrane region" description="Helical" evidence="2">
    <location>
        <begin position="44"/>
        <end position="64"/>
    </location>
</feature>
<feature type="transmembrane region" description="Helical" evidence="2">
    <location>
        <begin position="85"/>
        <end position="105"/>
    </location>
</feature>
<dbReference type="InterPro" id="IPR055514">
    <property type="entry name" value="DUF7087"/>
</dbReference>
<protein>
    <recommendedName>
        <fullName evidence="3">DUF7087 domain-containing protein</fullName>
    </recommendedName>
</protein>
<evidence type="ECO:0000259" key="3">
    <source>
        <dbReference type="Pfam" id="PF23346"/>
    </source>
</evidence>